<dbReference type="Pfam" id="PF00441">
    <property type="entry name" value="Acyl-CoA_dh_1"/>
    <property type="match status" value="1"/>
</dbReference>
<comment type="cofactor">
    <cofactor evidence="1">
        <name>FAD</name>
        <dbReference type="ChEBI" id="CHEBI:57692"/>
    </cofactor>
</comment>
<protein>
    <recommendedName>
        <fullName evidence="9">Acyl-CoA dehydrogenase</fullName>
    </recommendedName>
</protein>
<evidence type="ECO:0000259" key="5">
    <source>
        <dbReference type="Pfam" id="PF00441"/>
    </source>
</evidence>
<comment type="similarity">
    <text evidence="2">Belongs to the acyl-CoA dehydrogenase family.</text>
</comment>
<evidence type="ECO:0000256" key="3">
    <source>
        <dbReference type="ARBA" id="ARBA00022630"/>
    </source>
</evidence>
<dbReference type="Pfam" id="PF02771">
    <property type="entry name" value="Acyl-CoA_dh_N"/>
    <property type="match status" value="1"/>
</dbReference>
<dbReference type="PANTHER" id="PTHR43884">
    <property type="entry name" value="ACYL-COA DEHYDROGENASE"/>
    <property type="match status" value="1"/>
</dbReference>
<organism evidence="7 8">
    <name type="scientific">Candidatus Terraquivivens tikiterensis</name>
    <dbReference type="NCBI Taxonomy" id="1980982"/>
    <lineage>
        <taxon>Archaea</taxon>
        <taxon>Nitrososphaerota</taxon>
        <taxon>Candidatus Wolframiiraptoraceae</taxon>
        <taxon>Candidatus Terraquivivens</taxon>
    </lineage>
</organism>
<dbReference type="GO" id="GO:0050660">
    <property type="term" value="F:flavin adenine dinucleotide binding"/>
    <property type="evidence" value="ECO:0007669"/>
    <property type="project" value="InterPro"/>
</dbReference>
<proteinExistence type="inferred from homology"/>
<comment type="caution">
    <text evidence="7">The sequence shown here is derived from an EMBL/GenBank/DDBJ whole genome shotgun (WGS) entry which is preliminary data.</text>
</comment>
<evidence type="ECO:0000256" key="1">
    <source>
        <dbReference type="ARBA" id="ARBA00001974"/>
    </source>
</evidence>
<dbReference type="GO" id="GO:0003995">
    <property type="term" value="F:acyl-CoA dehydrogenase activity"/>
    <property type="evidence" value="ECO:0007669"/>
    <property type="project" value="InterPro"/>
</dbReference>
<sequence>MSAEANYLLLTPEHKYPRCFCTEEEVIMAKRIREFVNKEVLPNRQNLEGGWHRDEELAHKTLFELYYKCHELGLTISNLPSEYGGLALSPVVRNIINEELSRGDVGLATLVGKIHWIVSFMHNRVQVREDLLEEFAPKLTGKVPYISCVNISEPEGGANIEDPALELRTLNTVVAKKDGDFWVLNGHKIWPGPAADPSYWDRWHEKWPDRFAGHLGYWVVVTEDPSRGEDAAGMVYHPYNAEGVKFGLPYKKCGLCWTDENVEIWYENVRVPAKYRVDLKPGNGAKIIHGYVIGAGRLAGAARLTGIATACLEIALEWTKNRQIAGKPVRERSYFASILADMYRMVDMARQYYLSVTWQLMHPEIYGEPWSPQMTAKFSTARSFAGEAAMFCANKAMELMGSYGYVFEMDLEKYYRDFKIVQMWLGGAQRDRLDVAQGLYGPFRWAGYEEWLRAKWPKKFAELKDPVGKEIDKTLREASASGLEAERIRKGLKKDMEYDIDEAMKG</sequence>
<evidence type="ECO:0000259" key="6">
    <source>
        <dbReference type="Pfam" id="PF02771"/>
    </source>
</evidence>
<keyword evidence="4" id="KW-0274">FAD</keyword>
<dbReference type="AlphaFoldDB" id="A0A2R7Y6G2"/>
<evidence type="ECO:0000313" key="7">
    <source>
        <dbReference type="EMBL" id="PUA33063.1"/>
    </source>
</evidence>
<dbReference type="InterPro" id="IPR013786">
    <property type="entry name" value="AcylCoA_DH/ox_N"/>
</dbReference>
<keyword evidence="3" id="KW-0285">Flavoprotein</keyword>
<feature type="domain" description="Acyl-CoA dehydrogenase/oxidase N-terminal" evidence="6">
    <location>
        <begin position="22"/>
        <end position="115"/>
    </location>
</feature>
<evidence type="ECO:0000313" key="8">
    <source>
        <dbReference type="Proteomes" id="UP000244066"/>
    </source>
</evidence>
<dbReference type="EMBL" id="NDWU01000005">
    <property type="protein sequence ID" value="PUA33063.1"/>
    <property type="molecule type" value="Genomic_DNA"/>
</dbReference>
<evidence type="ECO:0000256" key="2">
    <source>
        <dbReference type="ARBA" id="ARBA00009347"/>
    </source>
</evidence>
<dbReference type="SUPFAM" id="SSF47203">
    <property type="entry name" value="Acyl-CoA dehydrogenase C-terminal domain-like"/>
    <property type="match status" value="1"/>
</dbReference>
<dbReference type="InterPro" id="IPR037069">
    <property type="entry name" value="AcylCoA_DH/ox_N_sf"/>
</dbReference>
<accession>A0A2R7Y6G2</accession>
<feature type="domain" description="Acyl-CoA dehydrogenase/oxidase C-terminal" evidence="5">
    <location>
        <begin position="284"/>
        <end position="439"/>
    </location>
</feature>
<dbReference type="InterPro" id="IPR009075">
    <property type="entry name" value="AcylCo_DH/oxidase_C"/>
</dbReference>
<dbReference type="Gene3D" id="1.10.540.10">
    <property type="entry name" value="Acyl-CoA dehydrogenase/oxidase, N-terminal domain"/>
    <property type="match status" value="1"/>
</dbReference>
<reference evidence="7 8" key="1">
    <citation type="submission" date="2017-04" db="EMBL/GenBank/DDBJ databases">
        <title>Draft Aigarchaeota genome from a New Zealand hot spring.</title>
        <authorList>
            <person name="Reysenbach A.-L."/>
            <person name="Donaho J.A."/>
            <person name="Gerhart J."/>
            <person name="Kelley J.F."/>
            <person name="Kouba K."/>
            <person name="Podar M."/>
            <person name="Stott M."/>
        </authorList>
    </citation>
    <scope>NUCLEOTIDE SEQUENCE [LARGE SCALE GENOMIC DNA]</scope>
    <source>
        <strain evidence="7">NZ13_MG1</strain>
    </source>
</reference>
<dbReference type="InterPro" id="IPR036250">
    <property type="entry name" value="AcylCo_DH-like_C"/>
</dbReference>
<dbReference type="Gene3D" id="2.40.110.10">
    <property type="entry name" value="Butyryl-CoA Dehydrogenase, subunit A, domain 2"/>
    <property type="match status" value="1"/>
</dbReference>
<dbReference type="InterPro" id="IPR046373">
    <property type="entry name" value="Acyl-CoA_Oxase/DH_mid-dom_sf"/>
</dbReference>
<dbReference type="Gene3D" id="1.20.140.10">
    <property type="entry name" value="Butyryl-CoA Dehydrogenase, subunit A, domain 3"/>
    <property type="match status" value="1"/>
</dbReference>
<gene>
    <name evidence="7" type="ORF">B9J98_03070</name>
</gene>
<name>A0A2R7Y6G2_9ARCH</name>
<dbReference type="PANTHER" id="PTHR43884:SF37">
    <property type="entry name" value="ACYL-COA DEHYDROGENASE"/>
    <property type="match status" value="1"/>
</dbReference>
<dbReference type="SUPFAM" id="SSF56645">
    <property type="entry name" value="Acyl-CoA dehydrogenase NM domain-like"/>
    <property type="match status" value="1"/>
</dbReference>
<dbReference type="PROSITE" id="PS00073">
    <property type="entry name" value="ACYL_COA_DH_2"/>
    <property type="match status" value="1"/>
</dbReference>
<evidence type="ECO:0008006" key="9">
    <source>
        <dbReference type="Google" id="ProtNLM"/>
    </source>
</evidence>
<dbReference type="InterPro" id="IPR009100">
    <property type="entry name" value="AcylCoA_DH/oxidase_NM_dom_sf"/>
</dbReference>
<dbReference type="InterPro" id="IPR006089">
    <property type="entry name" value="Acyl-CoA_DH_CS"/>
</dbReference>
<evidence type="ECO:0000256" key="4">
    <source>
        <dbReference type="ARBA" id="ARBA00022827"/>
    </source>
</evidence>
<dbReference type="Proteomes" id="UP000244066">
    <property type="component" value="Unassembled WGS sequence"/>
</dbReference>